<dbReference type="AlphaFoldDB" id="A0A161K3P2"/>
<evidence type="ECO:0000313" key="7">
    <source>
        <dbReference type="Proteomes" id="UP000215027"/>
    </source>
</evidence>
<keyword evidence="4 6" id="KW-0560">Oxidoreductase</keyword>
<dbReference type="Pfam" id="PF01266">
    <property type="entry name" value="DAO"/>
    <property type="match status" value="1"/>
</dbReference>
<dbReference type="KEGG" id="pbf:CFX0092_A3319"/>
<dbReference type="EMBL" id="LN890655">
    <property type="protein sequence ID" value="CUS05197.2"/>
    <property type="molecule type" value="Genomic_DNA"/>
</dbReference>
<organism evidence="6 7">
    <name type="scientific">Candidatus Promineifilum breve</name>
    <dbReference type="NCBI Taxonomy" id="1806508"/>
    <lineage>
        <taxon>Bacteria</taxon>
        <taxon>Bacillati</taxon>
        <taxon>Chloroflexota</taxon>
        <taxon>Ardenticatenia</taxon>
        <taxon>Candidatus Promineifilales</taxon>
        <taxon>Candidatus Promineifilaceae</taxon>
        <taxon>Candidatus Promineifilum</taxon>
    </lineage>
</organism>
<dbReference type="InterPro" id="IPR045170">
    <property type="entry name" value="MTOX"/>
</dbReference>
<evidence type="ECO:0000256" key="2">
    <source>
        <dbReference type="ARBA" id="ARBA00022630"/>
    </source>
</evidence>
<dbReference type="Gene3D" id="3.50.50.60">
    <property type="entry name" value="FAD/NAD(P)-binding domain"/>
    <property type="match status" value="1"/>
</dbReference>
<keyword evidence="2" id="KW-0285">Flavoprotein</keyword>
<reference evidence="6" key="1">
    <citation type="submission" date="2016-01" db="EMBL/GenBank/DDBJ databases">
        <authorList>
            <person name="Mcilroy J.S."/>
            <person name="Karst M S."/>
            <person name="Albertsen M."/>
        </authorList>
    </citation>
    <scope>NUCLEOTIDE SEQUENCE</scope>
    <source>
        <strain evidence="6">Cfx-K</strain>
    </source>
</reference>
<gene>
    <name evidence="6" type="ORF">CFX0092_A3319</name>
</gene>
<name>A0A161K3P2_9CHLR</name>
<sequence length="391" mass="42861">MKGVNHHYDTIVLGLGGLGSAALYRLARRLGGDVLGLEQFELDHGRGSSQDHSRIIRLSYHTPGYVELAKQAYNAWAEVEADAGQQLIFKTGSLDLWPSNPAYPMSDYTGSMDACGVAYERLTAAEVMRRWPPFTLPDDVTGIYQADGGIATPNLSNAAHRRLALARGATIRDNAPVTAVRPVGDSIELVAGGELYRCRHLVVAAGVWSNDILGFFGRRLHLTITQEQVTYYATPHAADFAPDRFPVWIWMDEPAFYGFPVFGEPGPKMAQDVGGERVTPQTRTFEPNAATLARTEAFLAGHIPTMLGERLYTKTCLYDLPPDRNFVLCTLPEQPNVSIAIGAGHGYKFAALIGKILSELALDGRTACDISPFHIDRPILLEEDPVLNFMC</sequence>
<dbReference type="InterPro" id="IPR006076">
    <property type="entry name" value="FAD-dep_OxRdtase"/>
</dbReference>
<evidence type="ECO:0000256" key="1">
    <source>
        <dbReference type="ARBA" id="ARBA00001974"/>
    </source>
</evidence>
<dbReference type="InterPro" id="IPR036188">
    <property type="entry name" value="FAD/NAD-bd_sf"/>
</dbReference>
<accession>A0A161K3P2</accession>
<evidence type="ECO:0000313" key="6">
    <source>
        <dbReference type="EMBL" id="CUS05197.2"/>
    </source>
</evidence>
<evidence type="ECO:0000259" key="5">
    <source>
        <dbReference type="Pfam" id="PF01266"/>
    </source>
</evidence>
<dbReference type="EC" id="1.5.3.1" evidence="6"/>
<evidence type="ECO:0000256" key="4">
    <source>
        <dbReference type="ARBA" id="ARBA00023002"/>
    </source>
</evidence>
<evidence type="ECO:0000256" key="3">
    <source>
        <dbReference type="ARBA" id="ARBA00022827"/>
    </source>
</evidence>
<dbReference type="GO" id="GO:0008115">
    <property type="term" value="F:sarcosine oxidase activity"/>
    <property type="evidence" value="ECO:0007669"/>
    <property type="project" value="UniProtKB-EC"/>
</dbReference>
<dbReference type="Gene3D" id="3.30.9.10">
    <property type="entry name" value="D-Amino Acid Oxidase, subunit A, domain 2"/>
    <property type="match status" value="1"/>
</dbReference>
<dbReference type="PANTHER" id="PTHR10961">
    <property type="entry name" value="PEROXISOMAL SARCOSINE OXIDASE"/>
    <property type="match status" value="1"/>
</dbReference>
<dbReference type="PANTHER" id="PTHR10961:SF7">
    <property type="entry name" value="FAD DEPENDENT OXIDOREDUCTASE DOMAIN-CONTAINING PROTEIN"/>
    <property type="match status" value="1"/>
</dbReference>
<dbReference type="SUPFAM" id="SSF54373">
    <property type="entry name" value="FAD-linked reductases, C-terminal domain"/>
    <property type="match status" value="1"/>
</dbReference>
<feature type="domain" description="FAD dependent oxidoreductase" evidence="5">
    <location>
        <begin position="9"/>
        <end position="360"/>
    </location>
</feature>
<dbReference type="SUPFAM" id="SSF51905">
    <property type="entry name" value="FAD/NAD(P)-binding domain"/>
    <property type="match status" value="1"/>
</dbReference>
<keyword evidence="3" id="KW-0274">FAD</keyword>
<protein>
    <submittedName>
        <fullName evidence="6">Sarcosine oxidase</fullName>
        <ecNumber evidence="6">1.5.3.1</ecNumber>
    </submittedName>
</protein>
<comment type="cofactor">
    <cofactor evidence="1">
        <name>FAD</name>
        <dbReference type="ChEBI" id="CHEBI:57692"/>
    </cofactor>
</comment>
<dbReference type="NCBIfam" id="NF008425">
    <property type="entry name" value="PRK11259.1"/>
    <property type="match status" value="1"/>
</dbReference>
<keyword evidence="7" id="KW-1185">Reference proteome</keyword>
<dbReference type="GO" id="GO:0050660">
    <property type="term" value="F:flavin adenine dinucleotide binding"/>
    <property type="evidence" value="ECO:0007669"/>
    <property type="project" value="InterPro"/>
</dbReference>
<dbReference type="Proteomes" id="UP000215027">
    <property type="component" value="Chromosome I"/>
</dbReference>
<proteinExistence type="predicted"/>